<dbReference type="EMBL" id="CP042266">
    <property type="protein sequence ID" value="QDY78329.1"/>
    <property type="molecule type" value="Genomic_DNA"/>
</dbReference>
<proteinExistence type="predicted"/>
<feature type="region of interest" description="Disordered" evidence="1">
    <location>
        <begin position="148"/>
        <end position="176"/>
    </location>
</feature>
<name>A0A5B8ILG8_9ACTN</name>
<evidence type="ECO:0008006" key="4">
    <source>
        <dbReference type="Google" id="ProtNLM"/>
    </source>
</evidence>
<dbReference type="OrthoDB" id="3855340at2"/>
<dbReference type="RefSeq" id="WP_146481646.1">
    <property type="nucleotide sequence ID" value="NZ_CP042266.1"/>
</dbReference>
<reference evidence="2 3" key="1">
    <citation type="submission" date="2019-07" db="EMBL/GenBank/DDBJ databases">
        <authorList>
            <person name="Zhu P."/>
        </authorList>
    </citation>
    <scope>NUCLEOTIDE SEQUENCE [LARGE SCALE GENOMIC DNA]</scope>
    <source>
        <strain evidence="2 3">SSL-25</strain>
    </source>
</reference>
<keyword evidence="3" id="KW-1185">Reference proteome</keyword>
<evidence type="ECO:0000256" key="1">
    <source>
        <dbReference type="SAM" id="MobiDB-lite"/>
    </source>
</evidence>
<sequence>MSAALPSPRRPLGTIGGPRHRGRPVPTRAAVARWYATRLGWRVAGSAGPGEPAQLLTGTRFDVLELPATAGAAVLRQRVLTGPVALQGDRMRLLVAAGSADEVPGLLSWLEWGGVALDLVAVGAGGRMPAPLPPGWTGPRGAAVWLRPPAPGREPESELPGLPGTGADGHPGRIRGPDLVRLLDTAATECHRVRLLRTNTRTGPPTGTGYVYECAACEYVAD</sequence>
<dbReference type="InterPro" id="IPR047919">
    <property type="entry name" value="SCO3374-like"/>
</dbReference>
<feature type="region of interest" description="Disordered" evidence="1">
    <location>
        <begin position="1"/>
        <end position="26"/>
    </location>
</feature>
<dbReference type="Proteomes" id="UP000320580">
    <property type="component" value="Chromosome"/>
</dbReference>
<gene>
    <name evidence="2" type="ORF">FQU76_19575</name>
</gene>
<dbReference type="NCBIfam" id="NF040464">
    <property type="entry name" value="SCO3374_fam"/>
    <property type="match status" value="1"/>
</dbReference>
<organism evidence="2 3">
    <name type="scientific">Streptomyces qinzhouensis</name>
    <dbReference type="NCBI Taxonomy" id="2599401"/>
    <lineage>
        <taxon>Bacteria</taxon>
        <taxon>Bacillati</taxon>
        <taxon>Actinomycetota</taxon>
        <taxon>Actinomycetes</taxon>
        <taxon>Kitasatosporales</taxon>
        <taxon>Streptomycetaceae</taxon>
        <taxon>Streptomyces</taxon>
    </lineage>
</organism>
<accession>A0A5B8ILG8</accession>
<protein>
    <recommendedName>
        <fullName evidence="4">Proline-rich protein</fullName>
    </recommendedName>
</protein>
<evidence type="ECO:0000313" key="3">
    <source>
        <dbReference type="Proteomes" id="UP000320580"/>
    </source>
</evidence>
<dbReference type="KEGG" id="sqz:FQU76_19575"/>
<evidence type="ECO:0000313" key="2">
    <source>
        <dbReference type="EMBL" id="QDY78329.1"/>
    </source>
</evidence>
<dbReference type="AlphaFoldDB" id="A0A5B8ILG8"/>